<name>A0A9W9IBP7_9EURO</name>
<reference evidence="1" key="1">
    <citation type="submission" date="2022-11" db="EMBL/GenBank/DDBJ databases">
        <authorList>
            <person name="Petersen C."/>
        </authorList>
    </citation>
    <scope>NUCLEOTIDE SEQUENCE</scope>
    <source>
        <strain evidence="1">IBT 26290</strain>
    </source>
</reference>
<organism evidence="1 2">
    <name type="scientific">Penicillium canariense</name>
    <dbReference type="NCBI Taxonomy" id="189055"/>
    <lineage>
        <taxon>Eukaryota</taxon>
        <taxon>Fungi</taxon>
        <taxon>Dikarya</taxon>
        <taxon>Ascomycota</taxon>
        <taxon>Pezizomycotina</taxon>
        <taxon>Eurotiomycetes</taxon>
        <taxon>Eurotiomycetidae</taxon>
        <taxon>Eurotiales</taxon>
        <taxon>Aspergillaceae</taxon>
        <taxon>Penicillium</taxon>
    </lineage>
</organism>
<dbReference type="AlphaFoldDB" id="A0A9W9IBP7"/>
<dbReference type="Proteomes" id="UP001149163">
    <property type="component" value="Unassembled WGS sequence"/>
</dbReference>
<gene>
    <name evidence="1" type="ORF">N7482_004091</name>
</gene>
<protein>
    <submittedName>
        <fullName evidence="1">Uncharacterized protein</fullName>
    </submittedName>
</protein>
<dbReference type="RefSeq" id="XP_056544958.1">
    <property type="nucleotide sequence ID" value="XM_056686216.1"/>
</dbReference>
<evidence type="ECO:0000313" key="2">
    <source>
        <dbReference type="Proteomes" id="UP001149163"/>
    </source>
</evidence>
<evidence type="ECO:0000313" key="1">
    <source>
        <dbReference type="EMBL" id="KAJ5168497.1"/>
    </source>
</evidence>
<accession>A0A9W9IBP7</accession>
<comment type="caution">
    <text evidence="1">The sequence shown here is derived from an EMBL/GenBank/DDBJ whole genome shotgun (WGS) entry which is preliminary data.</text>
</comment>
<sequence length="131" mass="14577">MTNRVLTAGHPLAAVNKGCVAGATIASRMGQREKEGCLWSGPPVQGLPSRRNAQDGVTVACPVVHRASRIASHHDAEVPTRTIHCRRIIWQEMDQISRFCTEWVSSRVFDTLRDFATLKTSMVDTELYSNR</sequence>
<keyword evidence="2" id="KW-1185">Reference proteome</keyword>
<dbReference type="EMBL" id="JAPQKN010000002">
    <property type="protein sequence ID" value="KAJ5168497.1"/>
    <property type="molecule type" value="Genomic_DNA"/>
</dbReference>
<dbReference type="GeneID" id="81425392"/>
<reference evidence="1" key="2">
    <citation type="journal article" date="2023" name="IMA Fungus">
        <title>Comparative genomic study of the Penicillium genus elucidates a diverse pangenome and 15 lateral gene transfer events.</title>
        <authorList>
            <person name="Petersen C."/>
            <person name="Sorensen T."/>
            <person name="Nielsen M.R."/>
            <person name="Sondergaard T.E."/>
            <person name="Sorensen J.L."/>
            <person name="Fitzpatrick D.A."/>
            <person name="Frisvad J.C."/>
            <person name="Nielsen K.L."/>
        </authorList>
    </citation>
    <scope>NUCLEOTIDE SEQUENCE</scope>
    <source>
        <strain evidence="1">IBT 26290</strain>
    </source>
</reference>
<proteinExistence type="predicted"/>